<accession>A0A2S2KRZ0</accession>
<name>A0A2S2KRZ0_9ARCH</name>
<dbReference type="InterPro" id="IPR036390">
    <property type="entry name" value="WH_DNA-bd_sf"/>
</dbReference>
<gene>
    <name evidence="1" type="ORF">NZNM25_10090</name>
</gene>
<evidence type="ECO:0000313" key="2">
    <source>
        <dbReference type="Proteomes" id="UP000245829"/>
    </source>
</evidence>
<reference evidence="1 2" key="1">
    <citation type="submission" date="2018-05" db="EMBL/GenBank/DDBJ databases">
        <title>genome sequencing of Nitrosopumilus sp. NM25.</title>
        <authorList>
            <person name="Mori K."/>
            <person name="Nakagawa T."/>
        </authorList>
    </citation>
    <scope>NUCLEOTIDE SEQUENCE [LARGE SCALE GENOMIC DNA]</scope>
    <source>
        <strain evidence="1 2">NM25</strain>
    </source>
</reference>
<dbReference type="EMBL" id="BGKI01000004">
    <property type="protein sequence ID" value="GBH34218.1"/>
    <property type="molecule type" value="Genomic_DNA"/>
</dbReference>
<comment type="caution">
    <text evidence="1">The sequence shown here is derived from an EMBL/GenBank/DDBJ whole genome shotgun (WGS) entry which is preliminary data.</text>
</comment>
<evidence type="ECO:0000313" key="1">
    <source>
        <dbReference type="EMBL" id="GBH34218.1"/>
    </source>
</evidence>
<sequence length="194" mass="22882">MDNGPLTLYSANSKTGIPIGTIHRHFGQLSKSGKIRVYESKKKGRKKIGYGPTVYGIIKAYKQDREFAEKIENYFLIWIENKEFQKDLEKEGFDITIGNLKKSKHVFRKFLEYFSAVEEQIEKIRRGDDSTSRDIQVLFGSMMLSSDTHYQKLWAELYDQLPGIQKYLDEYMESMIKSYKEFKKHSREHNLKTK</sequence>
<protein>
    <submittedName>
        <fullName evidence="1">Uncharacterized protein</fullName>
    </submittedName>
</protein>
<dbReference type="SUPFAM" id="SSF46785">
    <property type="entry name" value="Winged helix' DNA-binding domain"/>
    <property type="match status" value="1"/>
</dbReference>
<keyword evidence="2" id="KW-1185">Reference proteome</keyword>
<dbReference type="Proteomes" id="UP000245829">
    <property type="component" value="Unassembled WGS sequence"/>
</dbReference>
<organism evidence="1 2">
    <name type="scientific">Nitrosopumilus zosterae</name>
    <dbReference type="NCBI Taxonomy" id="718286"/>
    <lineage>
        <taxon>Archaea</taxon>
        <taxon>Nitrososphaerota</taxon>
        <taxon>Nitrososphaeria</taxon>
        <taxon>Nitrosopumilales</taxon>
        <taxon>Nitrosopumilaceae</taxon>
        <taxon>Nitrosopumilus</taxon>
    </lineage>
</organism>
<proteinExistence type="predicted"/>
<dbReference type="AlphaFoldDB" id="A0A2S2KRZ0"/>